<name>B2VSL8_PYRTR</name>
<evidence type="ECO:0000313" key="1">
    <source>
        <dbReference type="EMBL" id="EDU41212.1"/>
    </source>
</evidence>
<proteinExistence type="predicted"/>
<dbReference type="Proteomes" id="UP000001471">
    <property type="component" value="Unassembled WGS sequence"/>
</dbReference>
<dbReference type="InParanoid" id="B2VSL8"/>
<dbReference type="AlphaFoldDB" id="B2VSL8"/>
<organism evidence="1 2">
    <name type="scientific">Pyrenophora tritici-repentis (strain Pt-1C-BFP)</name>
    <name type="common">Wheat tan spot fungus</name>
    <name type="synonym">Drechslera tritici-repentis</name>
    <dbReference type="NCBI Taxonomy" id="426418"/>
    <lineage>
        <taxon>Eukaryota</taxon>
        <taxon>Fungi</taxon>
        <taxon>Dikarya</taxon>
        <taxon>Ascomycota</taxon>
        <taxon>Pezizomycotina</taxon>
        <taxon>Dothideomycetes</taxon>
        <taxon>Pleosporomycetidae</taxon>
        <taxon>Pleosporales</taxon>
        <taxon>Pleosporineae</taxon>
        <taxon>Pleosporaceae</taxon>
        <taxon>Pyrenophora</taxon>
    </lineage>
</organism>
<reference evidence="2" key="1">
    <citation type="journal article" date="2013" name="G3 (Bethesda)">
        <title>Comparative genomics of a plant-pathogenic fungus, Pyrenophora tritici-repentis, reveals transduplication and the impact of repeat elements on pathogenicity and population divergence.</title>
        <authorList>
            <person name="Manning V.A."/>
            <person name="Pandelova I."/>
            <person name="Dhillon B."/>
            <person name="Wilhelm L.J."/>
            <person name="Goodwin S.B."/>
            <person name="Berlin A.M."/>
            <person name="Figueroa M."/>
            <person name="Freitag M."/>
            <person name="Hane J.K."/>
            <person name="Henrissat B."/>
            <person name="Holman W.H."/>
            <person name="Kodira C.D."/>
            <person name="Martin J."/>
            <person name="Oliver R.P."/>
            <person name="Robbertse B."/>
            <person name="Schackwitz W."/>
            <person name="Schwartz D.C."/>
            <person name="Spatafora J.W."/>
            <person name="Turgeon B.G."/>
            <person name="Yandava C."/>
            <person name="Young S."/>
            <person name="Zhou S."/>
            <person name="Zeng Q."/>
            <person name="Grigoriev I.V."/>
            <person name="Ma L.-J."/>
            <person name="Ciuffetti L.M."/>
        </authorList>
    </citation>
    <scope>NUCLEOTIDE SEQUENCE [LARGE SCALE GENOMIC DNA]</scope>
    <source>
        <strain evidence="2">Pt-1C-BFP</strain>
    </source>
</reference>
<evidence type="ECO:0000313" key="2">
    <source>
        <dbReference type="Proteomes" id="UP000001471"/>
    </source>
</evidence>
<sequence length="94" mass="10373">MAQERNGLSTSVAQLRLRPLWPLGGITKAVAFRCGVVQRSFGQRPNRTPHSMDYPRPGAYRELCSTICTHDNAKSTPEPCIDVAVAVLVKYGMQ</sequence>
<accession>B2VSL8</accession>
<dbReference type="HOGENOM" id="CLU_2387277_0_0_1"/>
<dbReference type="EMBL" id="DS231615">
    <property type="protein sequence ID" value="EDU41212.1"/>
    <property type="molecule type" value="Genomic_DNA"/>
</dbReference>
<protein>
    <submittedName>
        <fullName evidence="1">Uncharacterized protein</fullName>
    </submittedName>
</protein>
<gene>
    <name evidence="1" type="ORF">PTRG_01774</name>
</gene>